<feature type="non-terminal residue" evidence="1">
    <location>
        <position position="1"/>
    </location>
</feature>
<comment type="caution">
    <text evidence="1">The sequence shown here is derived from an EMBL/GenBank/DDBJ whole genome shotgun (WGS) entry which is preliminary data.</text>
</comment>
<name>A0A9K3D0M1_9EUKA</name>
<protein>
    <submittedName>
        <fullName evidence="1">Uncharacterized protein</fullName>
    </submittedName>
</protein>
<keyword evidence="2" id="KW-1185">Reference proteome</keyword>
<evidence type="ECO:0000313" key="1">
    <source>
        <dbReference type="EMBL" id="GIQ85583.1"/>
    </source>
</evidence>
<dbReference type="Proteomes" id="UP000265618">
    <property type="component" value="Unassembled WGS sequence"/>
</dbReference>
<evidence type="ECO:0000313" key="2">
    <source>
        <dbReference type="Proteomes" id="UP000265618"/>
    </source>
</evidence>
<accession>A0A9K3D0M1</accession>
<organism evidence="1 2">
    <name type="scientific">Kipferlia bialata</name>
    <dbReference type="NCBI Taxonomy" id="797122"/>
    <lineage>
        <taxon>Eukaryota</taxon>
        <taxon>Metamonada</taxon>
        <taxon>Carpediemonas-like organisms</taxon>
        <taxon>Kipferlia</taxon>
    </lineage>
</organism>
<gene>
    <name evidence="1" type="ORF">KIPB_007273</name>
</gene>
<sequence length="307" mass="33221">SEWYAHVSLAYNSLSLSLSLYTPNTQSLSVSEWYAHVSLAYNSLLLPLFGLSHLLCLPSPVPFARFVSNRIRSTSLLKRQEPELFPDNLDNSGKVCLSGGHIPALLRHSISLHSSLCRSSVSMPHLTLIGTSSDGSKCQMVVAACLEIGVAADKVLARETGVATQAAEDTEIVQEPVAVALELLQYRQWKGPSNGKGPNKQILAWQPVESAVQLGRLAVLRFPTSTATHVRGGLVGEHIPGADLTLEIQEADPVKPGGLGRVFSEKVMGVRIRGDDLHCLCDGRLHGPFSEIETNLDKANNWGLLTM</sequence>
<dbReference type="EMBL" id="BDIP01002017">
    <property type="protein sequence ID" value="GIQ85583.1"/>
    <property type="molecule type" value="Genomic_DNA"/>
</dbReference>
<reference evidence="1 2" key="1">
    <citation type="journal article" date="2018" name="PLoS ONE">
        <title>The draft genome of Kipferlia bialata reveals reductive genome evolution in fornicate parasites.</title>
        <authorList>
            <person name="Tanifuji G."/>
            <person name="Takabayashi S."/>
            <person name="Kume K."/>
            <person name="Takagi M."/>
            <person name="Nakayama T."/>
            <person name="Kamikawa R."/>
            <person name="Inagaki Y."/>
            <person name="Hashimoto T."/>
        </authorList>
    </citation>
    <scope>NUCLEOTIDE SEQUENCE [LARGE SCALE GENOMIC DNA]</scope>
    <source>
        <strain evidence="1">NY0173</strain>
    </source>
</reference>
<dbReference type="AlphaFoldDB" id="A0A9K3D0M1"/>
<proteinExistence type="predicted"/>